<proteinExistence type="predicted"/>
<dbReference type="AlphaFoldDB" id="A0A4Q7YVB4"/>
<protein>
    <submittedName>
        <fullName evidence="2">DUF2911 family protein</fullName>
    </submittedName>
</protein>
<sequence length="176" mass="18876">MLSKANTWAVGVFLYASLTAGAQTTFSPISETSSPLLESSAMLNGQKVTVDYSAPSLRGRKILGELIPVGTVWRTGDNAATTLTTPIDLKIRDLYVPAGTYSMYSIVTKKGYQLIINKQTGQSGAEYDQSQDLGRTLLNTNDTDGPIEQLVIDFENTPTIKLSSISSGDTLSRGCT</sequence>
<accession>A0A4Q7YVB4</accession>
<feature type="signal peptide" evidence="1">
    <location>
        <begin position="1"/>
        <end position="22"/>
    </location>
</feature>
<dbReference type="OrthoDB" id="117787at2"/>
<reference evidence="2 3" key="1">
    <citation type="submission" date="2019-02" db="EMBL/GenBank/DDBJ databases">
        <title>Genomic Encyclopedia of Archaeal and Bacterial Type Strains, Phase II (KMG-II): from individual species to whole genera.</title>
        <authorList>
            <person name="Goeker M."/>
        </authorList>
    </citation>
    <scope>NUCLEOTIDE SEQUENCE [LARGE SCALE GENOMIC DNA]</scope>
    <source>
        <strain evidence="2 3">DSM 18101</strain>
    </source>
</reference>
<name>A0A4Q7YVB4_9BACT</name>
<evidence type="ECO:0000313" key="3">
    <source>
        <dbReference type="Proteomes" id="UP000292958"/>
    </source>
</evidence>
<evidence type="ECO:0000313" key="2">
    <source>
        <dbReference type="EMBL" id="RZU41284.1"/>
    </source>
</evidence>
<dbReference type="RefSeq" id="WP_130419221.1">
    <property type="nucleotide sequence ID" value="NZ_SHKW01000001.1"/>
</dbReference>
<evidence type="ECO:0000256" key="1">
    <source>
        <dbReference type="SAM" id="SignalP"/>
    </source>
</evidence>
<organism evidence="2 3">
    <name type="scientific">Edaphobacter modestus</name>
    <dbReference type="NCBI Taxonomy" id="388466"/>
    <lineage>
        <taxon>Bacteria</taxon>
        <taxon>Pseudomonadati</taxon>
        <taxon>Acidobacteriota</taxon>
        <taxon>Terriglobia</taxon>
        <taxon>Terriglobales</taxon>
        <taxon>Acidobacteriaceae</taxon>
        <taxon>Edaphobacter</taxon>
    </lineage>
</organism>
<comment type="caution">
    <text evidence="2">The sequence shown here is derived from an EMBL/GenBank/DDBJ whole genome shotgun (WGS) entry which is preliminary data.</text>
</comment>
<feature type="chain" id="PRO_5020757879" evidence="1">
    <location>
        <begin position="23"/>
        <end position="176"/>
    </location>
</feature>
<dbReference type="InterPro" id="IPR021314">
    <property type="entry name" value="DUF2911"/>
</dbReference>
<gene>
    <name evidence="2" type="ORF">BDD14_2794</name>
</gene>
<keyword evidence="3" id="KW-1185">Reference proteome</keyword>
<dbReference type="EMBL" id="SHKW01000001">
    <property type="protein sequence ID" value="RZU41284.1"/>
    <property type="molecule type" value="Genomic_DNA"/>
</dbReference>
<dbReference type="Pfam" id="PF11138">
    <property type="entry name" value="DUF2911"/>
    <property type="match status" value="1"/>
</dbReference>
<dbReference type="Proteomes" id="UP000292958">
    <property type="component" value="Unassembled WGS sequence"/>
</dbReference>
<keyword evidence="1" id="KW-0732">Signal</keyword>